<evidence type="ECO:0000313" key="1">
    <source>
        <dbReference type="EMBL" id="GAA0350419.1"/>
    </source>
</evidence>
<name>A0ABP3GRK6_9ACTN</name>
<keyword evidence="2" id="KW-1185">Reference proteome</keyword>
<dbReference type="RefSeq" id="WP_252807751.1">
    <property type="nucleotide sequence ID" value="NZ_BAAABM010000041.1"/>
</dbReference>
<dbReference type="Proteomes" id="UP001501822">
    <property type="component" value="Unassembled WGS sequence"/>
</dbReference>
<evidence type="ECO:0000313" key="2">
    <source>
        <dbReference type="Proteomes" id="UP001501822"/>
    </source>
</evidence>
<gene>
    <name evidence="1" type="ORF">GCM10010151_45150</name>
</gene>
<dbReference type="EMBL" id="BAAABM010000041">
    <property type="protein sequence ID" value="GAA0350419.1"/>
    <property type="molecule type" value="Genomic_DNA"/>
</dbReference>
<sequence length="196" mass="21601">MSGNPWFEIDDPANEWGFDAVESAFAARLRELAGSWEVAYAHSWVGRPEDDASLLAVISLSDEPRGLSLVDIGVHVVGSTLRGDRLHNQLYFLPDRPTSLATEAAGSPAHLAEHAAQWFEAILRKPVVRYEWEHNGRVYAERYLFADSGEGLCQRYNDLLAPHGQKASLTAAGHVTPNGWVQTSGLGRPDRVVSIR</sequence>
<accession>A0ABP3GRK6</accession>
<protein>
    <submittedName>
        <fullName evidence="1">Uncharacterized protein</fullName>
    </submittedName>
</protein>
<reference evidence="2" key="1">
    <citation type="journal article" date="2019" name="Int. J. Syst. Evol. Microbiol.">
        <title>The Global Catalogue of Microorganisms (GCM) 10K type strain sequencing project: providing services to taxonomists for standard genome sequencing and annotation.</title>
        <authorList>
            <consortium name="The Broad Institute Genomics Platform"/>
            <consortium name="The Broad Institute Genome Sequencing Center for Infectious Disease"/>
            <person name="Wu L."/>
            <person name="Ma J."/>
        </authorList>
    </citation>
    <scope>NUCLEOTIDE SEQUENCE [LARGE SCALE GENOMIC DNA]</scope>
    <source>
        <strain evidence="2">JCM 3146</strain>
    </source>
</reference>
<proteinExistence type="predicted"/>
<comment type="caution">
    <text evidence="1">The sequence shown here is derived from an EMBL/GenBank/DDBJ whole genome shotgun (WGS) entry which is preliminary data.</text>
</comment>
<organism evidence="1 2">
    <name type="scientific">Actinoallomurus spadix</name>
    <dbReference type="NCBI Taxonomy" id="79912"/>
    <lineage>
        <taxon>Bacteria</taxon>
        <taxon>Bacillati</taxon>
        <taxon>Actinomycetota</taxon>
        <taxon>Actinomycetes</taxon>
        <taxon>Streptosporangiales</taxon>
        <taxon>Thermomonosporaceae</taxon>
        <taxon>Actinoallomurus</taxon>
    </lineage>
</organism>